<dbReference type="AlphaFoldDB" id="A0A8C4V1Q4"/>
<dbReference type="OrthoDB" id="285418at2759"/>
<dbReference type="PANTHER" id="PTHR45961">
    <property type="entry name" value="IP21249P"/>
    <property type="match status" value="1"/>
</dbReference>
<keyword evidence="2" id="KW-0378">Hydrolase</keyword>
<feature type="domain" description="Tyrosine-protein phosphatase" evidence="6">
    <location>
        <begin position="26"/>
        <end position="167"/>
    </location>
</feature>
<evidence type="ECO:0000259" key="7">
    <source>
        <dbReference type="PROSITE" id="PS50056"/>
    </source>
</evidence>
<feature type="domain" description="Tyrosine specific protein phosphatases" evidence="7">
    <location>
        <begin position="91"/>
        <end position="146"/>
    </location>
</feature>
<dbReference type="InterPro" id="IPR052103">
    <property type="entry name" value="Dual_spec_Phospatases"/>
</dbReference>
<keyword evidence="9" id="KW-1185">Reference proteome</keyword>
<dbReference type="Ensembl" id="ENSFTIT00000020230.1">
    <property type="protein sequence ID" value="ENSFTIP00000019421.1"/>
    <property type="gene ID" value="ENSFTIG00000012737.1"/>
</dbReference>
<proteinExistence type="inferred from homology"/>
<sequence>MTSRSHNSLPRTLMAPRMLSEGALGGIAQITPSLYLSRGSVASNRHLLLSRGITCIINATIEIPNFNWPQFEYVKVPLADMPNAPISLYFDSVADKINSVARKHGATLVHCAAGVSRSATLCIAYLMKYHKVSLFEAYNWVKSRRPVIRPNVGFWRQLIDYERKLFGKTTVKMVMLHSRIILRKMAICSTSRTRMALRRRLCLVLCVTRTIPTPEMGEDFPWCSHCLLDVASLPADGKGLVSLKSNWTTRRARQVCSSVRRLCPLLHL</sequence>
<evidence type="ECO:0000256" key="1">
    <source>
        <dbReference type="ARBA" id="ARBA00008601"/>
    </source>
</evidence>
<protein>
    <submittedName>
        <fullName evidence="8">Dual specificity phosphatase 14</fullName>
    </submittedName>
</protein>
<dbReference type="InterPro" id="IPR000340">
    <property type="entry name" value="Dual-sp_phosphatase_cat-dom"/>
</dbReference>
<comment type="catalytic activity">
    <reaction evidence="4">
        <text>O-phospho-L-seryl-[protein] + H2O = L-seryl-[protein] + phosphate</text>
        <dbReference type="Rhea" id="RHEA:20629"/>
        <dbReference type="Rhea" id="RHEA-COMP:9863"/>
        <dbReference type="Rhea" id="RHEA-COMP:11604"/>
        <dbReference type="ChEBI" id="CHEBI:15377"/>
        <dbReference type="ChEBI" id="CHEBI:29999"/>
        <dbReference type="ChEBI" id="CHEBI:43474"/>
        <dbReference type="ChEBI" id="CHEBI:83421"/>
        <dbReference type="EC" id="3.1.3.16"/>
    </reaction>
</comment>
<dbReference type="PROSITE" id="PS50056">
    <property type="entry name" value="TYR_PHOSPHATASE_2"/>
    <property type="match status" value="1"/>
</dbReference>
<comment type="catalytic activity">
    <reaction evidence="5">
        <text>O-phospho-L-threonyl-[protein] + H2O = L-threonyl-[protein] + phosphate</text>
        <dbReference type="Rhea" id="RHEA:47004"/>
        <dbReference type="Rhea" id="RHEA-COMP:11060"/>
        <dbReference type="Rhea" id="RHEA-COMP:11605"/>
        <dbReference type="ChEBI" id="CHEBI:15377"/>
        <dbReference type="ChEBI" id="CHEBI:30013"/>
        <dbReference type="ChEBI" id="CHEBI:43474"/>
        <dbReference type="ChEBI" id="CHEBI:61977"/>
        <dbReference type="EC" id="3.1.3.16"/>
    </reaction>
</comment>
<dbReference type="InterPro" id="IPR029021">
    <property type="entry name" value="Prot-tyrosine_phosphatase-like"/>
</dbReference>
<dbReference type="Gene3D" id="3.90.190.10">
    <property type="entry name" value="Protein tyrosine phosphatase superfamily"/>
    <property type="match status" value="1"/>
</dbReference>
<dbReference type="Proteomes" id="UP000694562">
    <property type="component" value="Unplaced"/>
</dbReference>
<dbReference type="InterPro" id="IPR016130">
    <property type="entry name" value="Tyr_Pase_AS"/>
</dbReference>
<comment type="similarity">
    <text evidence="1">Belongs to the protein-tyrosine phosphatase family. Non-receptor class dual specificity subfamily.</text>
</comment>
<name>A0A8C4V1Q4_FALTI</name>
<dbReference type="InterPro" id="IPR000387">
    <property type="entry name" value="Tyr_Pase_dom"/>
</dbReference>
<organism evidence="8 9">
    <name type="scientific">Falco tinnunculus</name>
    <name type="common">Common kestrel</name>
    <dbReference type="NCBI Taxonomy" id="100819"/>
    <lineage>
        <taxon>Eukaryota</taxon>
        <taxon>Metazoa</taxon>
        <taxon>Chordata</taxon>
        <taxon>Craniata</taxon>
        <taxon>Vertebrata</taxon>
        <taxon>Euteleostomi</taxon>
        <taxon>Archelosauria</taxon>
        <taxon>Archosauria</taxon>
        <taxon>Dinosauria</taxon>
        <taxon>Saurischia</taxon>
        <taxon>Theropoda</taxon>
        <taxon>Coelurosauria</taxon>
        <taxon>Aves</taxon>
        <taxon>Neognathae</taxon>
        <taxon>Neoaves</taxon>
        <taxon>Telluraves</taxon>
        <taxon>Australaves</taxon>
        <taxon>Falconiformes</taxon>
        <taxon>Falconidae</taxon>
        <taxon>Falco</taxon>
    </lineage>
</organism>
<dbReference type="PRINTS" id="PR01910">
    <property type="entry name" value="ADSPHPHTASEB"/>
</dbReference>
<evidence type="ECO:0000313" key="9">
    <source>
        <dbReference type="Proteomes" id="UP000694562"/>
    </source>
</evidence>
<dbReference type="InterPro" id="IPR020422">
    <property type="entry name" value="TYR_PHOSPHATASE_DUAL_dom"/>
</dbReference>
<dbReference type="SUPFAM" id="SSF52799">
    <property type="entry name" value="(Phosphotyrosine protein) phosphatases II"/>
    <property type="match status" value="1"/>
</dbReference>
<reference evidence="8" key="2">
    <citation type="submission" date="2025-09" db="UniProtKB">
        <authorList>
            <consortium name="Ensembl"/>
        </authorList>
    </citation>
    <scope>IDENTIFICATION</scope>
</reference>
<reference evidence="8" key="1">
    <citation type="submission" date="2025-08" db="UniProtKB">
        <authorList>
            <consortium name="Ensembl"/>
        </authorList>
    </citation>
    <scope>IDENTIFICATION</scope>
</reference>
<evidence type="ECO:0000313" key="8">
    <source>
        <dbReference type="Ensembl" id="ENSFTIP00000019421.1"/>
    </source>
</evidence>
<evidence type="ECO:0000256" key="5">
    <source>
        <dbReference type="ARBA" id="ARBA00048336"/>
    </source>
</evidence>
<evidence type="ECO:0000259" key="6">
    <source>
        <dbReference type="PROSITE" id="PS50054"/>
    </source>
</evidence>
<dbReference type="CDD" id="cd14572">
    <property type="entry name" value="DUSP14"/>
    <property type="match status" value="1"/>
</dbReference>
<evidence type="ECO:0000256" key="4">
    <source>
        <dbReference type="ARBA" id="ARBA00047761"/>
    </source>
</evidence>
<dbReference type="PRINTS" id="PR01908">
    <property type="entry name" value="ADSPHPHTASE"/>
</dbReference>
<dbReference type="PROSITE" id="PS00383">
    <property type="entry name" value="TYR_PHOSPHATASE_1"/>
    <property type="match status" value="1"/>
</dbReference>
<dbReference type="GO" id="GO:0004722">
    <property type="term" value="F:protein serine/threonine phosphatase activity"/>
    <property type="evidence" value="ECO:0007669"/>
    <property type="project" value="UniProtKB-EC"/>
</dbReference>
<evidence type="ECO:0000256" key="2">
    <source>
        <dbReference type="ARBA" id="ARBA00022801"/>
    </source>
</evidence>
<dbReference type="SMART" id="SM00195">
    <property type="entry name" value="DSPc"/>
    <property type="match status" value="1"/>
</dbReference>
<evidence type="ECO:0000256" key="3">
    <source>
        <dbReference type="ARBA" id="ARBA00022912"/>
    </source>
</evidence>
<dbReference type="Pfam" id="PF00782">
    <property type="entry name" value="DSPc"/>
    <property type="match status" value="1"/>
</dbReference>
<dbReference type="GO" id="GO:0005737">
    <property type="term" value="C:cytoplasm"/>
    <property type="evidence" value="ECO:0007669"/>
    <property type="project" value="UniProtKB-ARBA"/>
</dbReference>
<accession>A0A8C4V1Q4</accession>
<dbReference type="PROSITE" id="PS50054">
    <property type="entry name" value="TYR_PHOSPHATASE_DUAL"/>
    <property type="match status" value="1"/>
</dbReference>
<dbReference type="GO" id="GO:0017017">
    <property type="term" value="F:MAP kinase tyrosine/serine/threonine phosphatase activity"/>
    <property type="evidence" value="ECO:0007669"/>
    <property type="project" value="InterPro"/>
</dbReference>
<dbReference type="PANTHER" id="PTHR45961:SF5">
    <property type="entry name" value="DUAL SPECIFICITY PROTEIN PHOSPHATASE 14"/>
    <property type="match status" value="1"/>
</dbReference>
<dbReference type="FunFam" id="3.90.190.10:FF:000049">
    <property type="entry name" value="Dual specificity protein phosphatase 14"/>
    <property type="match status" value="1"/>
</dbReference>
<dbReference type="InterPro" id="IPR020420">
    <property type="entry name" value="Atypical_DUSP_subfamB"/>
</dbReference>
<keyword evidence="3" id="KW-0904">Protein phosphatase</keyword>